<accession>A0ABU0RKX9</accession>
<dbReference type="PANTHER" id="PTHR34978:SF3">
    <property type="entry name" value="SLR0241 PROTEIN"/>
    <property type="match status" value="1"/>
</dbReference>
<dbReference type="InterPro" id="IPR001915">
    <property type="entry name" value="Peptidase_M48"/>
</dbReference>
<keyword evidence="3 6" id="KW-0378">Hydrolase</keyword>
<evidence type="ECO:0000256" key="3">
    <source>
        <dbReference type="ARBA" id="ARBA00022801"/>
    </source>
</evidence>
<dbReference type="Proteomes" id="UP001223072">
    <property type="component" value="Unassembled WGS sequence"/>
</dbReference>
<evidence type="ECO:0000256" key="2">
    <source>
        <dbReference type="ARBA" id="ARBA00022723"/>
    </source>
</evidence>
<dbReference type="CDD" id="cd07326">
    <property type="entry name" value="M56_BlaR1_MecR1_like"/>
    <property type="match status" value="1"/>
</dbReference>
<keyword evidence="5 6" id="KW-0482">Metalloprotease</keyword>
<evidence type="ECO:0000313" key="10">
    <source>
        <dbReference type="EMBL" id="MDQ0932651.1"/>
    </source>
</evidence>
<organism evidence="10 11">
    <name type="scientific">Streptomyces turgidiscabies</name>
    <dbReference type="NCBI Taxonomy" id="85558"/>
    <lineage>
        <taxon>Bacteria</taxon>
        <taxon>Bacillati</taxon>
        <taxon>Actinomycetota</taxon>
        <taxon>Actinomycetes</taxon>
        <taxon>Kitasatosporales</taxon>
        <taxon>Streptomycetaceae</taxon>
        <taxon>Streptomyces</taxon>
    </lineage>
</organism>
<comment type="cofactor">
    <cofactor evidence="6">
        <name>Zn(2+)</name>
        <dbReference type="ChEBI" id="CHEBI:29105"/>
    </cofactor>
    <text evidence="6">Binds 1 zinc ion per subunit.</text>
</comment>
<feature type="transmembrane region" description="Helical" evidence="8">
    <location>
        <begin position="84"/>
        <end position="105"/>
    </location>
</feature>
<keyword evidence="11" id="KW-1185">Reference proteome</keyword>
<dbReference type="PANTHER" id="PTHR34978">
    <property type="entry name" value="POSSIBLE SENSOR-TRANSDUCER PROTEIN BLAR"/>
    <property type="match status" value="1"/>
</dbReference>
<evidence type="ECO:0000259" key="9">
    <source>
        <dbReference type="Pfam" id="PF01435"/>
    </source>
</evidence>
<gene>
    <name evidence="10" type="ORF">QFZ49_002581</name>
</gene>
<evidence type="ECO:0000256" key="8">
    <source>
        <dbReference type="SAM" id="Phobius"/>
    </source>
</evidence>
<keyword evidence="8" id="KW-1133">Transmembrane helix</keyword>
<keyword evidence="8" id="KW-0812">Transmembrane</keyword>
<feature type="region of interest" description="Disordered" evidence="7">
    <location>
        <begin position="294"/>
        <end position="325"/>
    </location>
</feature>
<keyword evidence="8" id="KW-0472">Membrane</keyword>
<comment type="caution">
    <text evidence="10">The sequence shown here is derived from an EMBL/GenBank/DDBJ whole genome shotgun (WGS) entry which is preliminary data.</text>
</comment>
<keyword evidence="2" id="KW-0479">Metal-binding</keyword>
<evidence type="ECO:0000256" key="5">
    <source>
        <dbReference type="ARBA" id="ARBA00023049"/>
    </source>
</evidence>
<keyword evidence="4 6" id="KW-0862">Zinc</keyword>
<protein>
    <recommendedName>
        <fullName evidence="9">Peptidase M48 domain-containing protein</fullName>
    </recommendedName>
</protein>
<feature type="transmembrane region" description="Helical" evidence="8">
    <location>
        <begin position="6"/>
        <end position="22"/>
    </location>
</feature>
<evidence type="ECO:0000256" key="6">
    <source>
        <dbReference type="RuleBase" id="RU003983"/>
    </source>
</evidence>
<dbReference type="Pfam" id="PF01435">
    <property type="entry name" value="Peptidase_M48"/>
    <property type="match status" value="1"/>
</dbReference>
<sequence>MGDFVFLPLVLPLTAWPIARLAEQHLHPRTATRLLTTLAAVMAVCSSVCLGLLMVVGAAQLPGNPLPDGWSDPEVRAAAPHDEVAGRAAIPALLAVTVMCGRTLLRHRRIRRRAHRALAGLPATEVAVLPEAQPYAYALPGGRRDRVVVTTALLACLEPTERRALFAHERAHLAARHHRYLLAVQLAAQSNPFLRPLRTAVTYTTERWADEEAAQRVGSRQTVARAIGKAALISRATPAPTLAGLTAPGPAPRRVAALLGPAPAPRRWPSAFTATGMAVWTAAAGTAVSAMSSANSALTGPHPARRDTALSRVRHGGERRRGGVPRTGALRRAGAWPSLAAARTRWQGPLS</sequence>
<evidence type="ECO:0000256" key="4">
    <source>
        <dbReference type="ARBA" id="ARBA00022833"/>
    </source>
</evidence>
<evidence type="ECO:0000313" key="11">
    <source>
        <dbReference type="Proteomes" id="UP001223072"/>
    </source>
</evidence>
<name>A0ABU0RKX9_9ACTN</name>
<comment type="similarity">
    <text evidence="6">Belongs to the peptidase M48 family.</text>
</comment>
<feature type="transmembrane region" description="Helical" evidence="8">
    <location>
        <begin position="34"/>
        <end position="59"/>
    </location>
</feature>
<dbReference type="InterPro" id="IPR052173">
    <property type="entry name" value="Beta-lactam_resp_regulator"/>
</dbReference>
<reference evidence="10 11" key="1">
    <citation type="submission" date="2023-07" db="EMBL/GenBank/DDBJ databases">
        <title>Comparative genomics of wheat-associated soil bacteria to identify genetic determinants of phenazine resistance.</title>
        <authorList>
            <person name="Mouncey N."/>
        </authorList>
    </citation>
    <scope>NUCLEOTIDE SEQUENCE [LARGE SCALE GENOMIC DNA]</scope>
    <source>
        <strain evidence="10 11">W2I16</strain>
    </source>
</reference>
<dbReference type="Gene3D" id="3.30.2010.10">
    <property type="entry name" value="Metalloproteases ('zincins'), catalytic domain"/>
    <property type="match status" value="1"/>
</dbReference>
<feature type="compositionally biased region" description="Basic and acidic residues" evidence="7">
    <location>
        <begin position="304"/>
        <end position="321"/>
    </location>
</feature>
<feature type="domain" description="Peptidase M48" evidence="9">
    <location>
        <begin position="107"/>
        <end position="187"/>
    </location>
</feature>
<evidence type="ECO:0000256" key="1">
    <source>
        <dbReference type="ARBA" id="ARBA00022670"/>
    </source>
</evidence>
<keyword evidence="1 6" id="KW-0645">Protease</keyword>
<dbReference type="EMBL" id="JAUSZS010000003">
    <property type="protein sequence ID" value="MDQ0932651.1"/>
    <property type="molecule type" value="Genomic_DNA"/>
</dbReference>
<proteinExistence type="inferred from homology"/>
<evidence type="ECO:0000256" key="7">
    <source>
        <dbReference type="SAM" id="MobiDB-lite"/>
    </source>
</evidence>